<keyword evidence="10" id="KW-1003">Cell membrane</keyword>
<reference evidence="12" key="1">
    <citation type="journal article" date="2019" name="Int. J. Syst. Evol. Microbiol.">
        <title>The Global Catalogue of Microorganisms (GCM) 10K type strain sequencing project: providing services to taxonomists for standard genome sequencing and annotation.</title>
        <authorList>
            <consortium name="The Broad Institute Genomics Platform"/>
            <consortium name="The Broad Institute Genome Sequencing Center for Infectious Disease"/>
            <person name="Wu L."/>
            <person name="Ma J."/>
        </authorList>
    </citation>
    <scope>NUCLEOTIDE SEQUENCE [LARGE SCALE GENOMIC DNA]</scope>
    <source>
        <strain evidence="12">CGMCC 1.10759</strain>
    </source>
</reference>
<evidence type="ECO:0000256" key="4">
    <source>
        <dbReference type="ARBA" id="ARBA00022723"/>
    </source>
</evidence>
<evidence type="ECO:0000256" key="1">
    <source>
        <dbReference type="ARBA" id="ARBA00004370"/>
    </source>
</evidence>
<evidence type="ECO:0000256" key="3">
    <source>
        <dbReference type="ARBA" id="ARBA00022692"/>
    </source>
</evidence>
<keyword evidence="8 10" id="KW-0408">Iron</keyword>
<evidence type="ECO:0000256" key="10">
    <source>
        <dbReference type="HAMAP-Rule" id="MF_01959"/>
    </source>
</evidence>
<keyword evidence="7 10" id="KW-1133">Transmembrane helix</keyword>
<evidence type="ECO:0000313" key="11">
    <source>
        <dbReference type="EMBL" id="MFC4307600.1"/>
    </source>
</evidence>
<evidence type="ECO:0000256" key="9">
    <source>
        <dbReference type="ARBA" id="ARBA00023136"/>
    </source>
</evidence>
<comment type="caution">
    <text evidence="11">The sequence shown here is derived from an EMBL/GenBank/DDBJ whole genome shotgun (WGS) entry which is preliminary data.</text>
</comment>
<accession>A0ABV8SJV3</accession>
<feature type="binding site" description="axial binding residue" evidence="10">
    <location>
        <position position="127"/>
    </location>
    <ligand>
        <name>heme</name>
        <dbReference type="ChEBI" id="CHEBI:30413"/>
    </ligand>
    <ligandPart>
        <name>Fe</name>
        <dbReference type="ChEBI" id="CHEBI:18248"/>
    </ligandPart>
</feature>
<keyword evidence="12" id="KW-1185">Reference proteome</keyword>
<dbReference type="PANTHER" id="PTHR34128">
    <property type="entry name" value="CYTOCHROME C-TYPE BIOGENESIS PROTEIN CCME HOMOLOG, MITOCHONDRIAL"/>
    <property type="match status" value="1"/>
</dbReference>
<proteinExistence type="inferred from homology"/>
<sequence>MTPRRRRMVLVALIVLGVGSAAAFALTAFQDNLLYFYSPSDVTAGKAPTDRVFRVGGMVPEGSFSRASGSLEAHFILTDYAHEVKVSYTGVLPDLFREGQGVIARGRMGADGVFVAEEVLAKHDENYMPPEVAKTLKKQHEKPTNSGPLPTT</sequence>
<feature type="binding site" description="covalent" evidence="10">
    <location>
        <position position="123"/>
    </location>
    <ligand>
        <name>heme</name>
        <dbReference type="ChEBI" id="CHEBI:30413"/>
    </ligand>
</feature>
<dbReference type="Gene3D" id="2.40.50.140">
    <property type="entry name" value="Nucleic acid-binding proteins"/>
    <property type="match status" value="1"/>
</dbReference>
<evidence type="ECO:0000256" key="5">
    <source>
        <dbReference type="ARBA" id="ARBA00022748"/>
    </source>
</evidence>
<keyword evidence="4 10" id="KW-0479">Metal-binding</keyword>
<evidence type="ECO:0000256" key="2">
    <source>
        <dbReference type="ARBA" id="ARBA00022617"/>
    </source>
</evidence>
<evidence type="ECO:0000256" key="6">
    <source>
        <dbReference type="ARBA" id="ARBA00022968"/>
    </source>
</evidence>
<organism evidence="11 12">
    <name type="scientific">Steroidobacter flavus</name>
    <dbReference type="NCBI Taxonomy" id="1842136"/>
    <lineage>
        <taxon>Bacteria</taxon>
        <taxon>Pseudomonadati</taxon>
        <taxon>Pseudomonadota</taxon>
        <taxon>Gammaproteobacteria</taxon>
        <taxon>Steroidobacterales</taxon>
        <taxon>Steroidobacteraceae</taxon>
        <taxon>Steroidobacter</taxon>
    </lineage>
</organism>
<keyword evidence="5 10" id="KW-0201">Cytochrome c-type biogenesis</keyword>
<feature type="topological domain" description="Extracellular" evidence="10">
    <location>
        <begin position="29"/>
        <end position="152"/>
    </location>
</feature>
<dbReference type="InterPro" id="IPR012340">
    <property type="entry name" value="NA-bd_OB-fold"/>
</dbReference>
<dbReference type="SUPFAM" id="SSF82093">
    <property type="entry name" value="Heme chaperone CcmE"/>
    <property type="match status" value="1"/>
</dbReference>
<keyword evidence="9 10" id="KW-0472">Membrane</keyword>
<dbReference type="InterPro" id="IPR004329">
    <property type="entry name" value="CcmE"/>
</dbReference>
<gene>
    <name evidence="10 11" type="primary">ccmE</name>
    <name evidence="10" type="synonym">cycJ</name>
    <name evidence="11" type="ORF">ACFPN2_00765</name>
</gene>
<dbReference type="NCBIfam" id="NF009729">
    <property type="entry name" value="PRK13254.1-3"/>
    <property type="match status" value="1"/>
</dbReference>
<dbReference type="Proteomes" id="UP001595904">
    <property type="component" value="Unassembled WGS sequence"/>
</dbReference>
<dbReference type="HAMAP" id="MF_01959">
    <property type="entry name" value="CcmE"/>
    <property type="match status" value="1"/>
</dbReference>
<dbReference type="Pfam" id="PF03100">
    <property type="entry name" value="CcmE"/>
    <property type="match status" value="1"/>
</dbReference>
<keyword evidence="6 10" id="KW-0735">Signal-anchor</keyword>
<keyword evidence="2 10" id="KW-0349">Heme</keyword>
<evidence type="ECO:0000256" key="7">
    <source>
        <dbReference type="ARBA" id="ARBA00022989"/>
    </source>
</evidence>
<dbReference type="EMBL" id="JBHSDU010000001">
    <property type="protein sequence ID" value="MFC4307600.1"/>
    <property type="molecule type" value="Genomic_DNA"/>
</dbReference>
<dbReference type="NCBIfam" id="NF009731">
    <property type="entry name" value="PRK13254.1-5"/>
    <property type="match status" value="1"/>
</dbReference>
<dbReference type="PANTHER" id="PTHR34128:SF2">
    <property type="entry name" value="CYTOCHROME C-TYPE BIOGENESIS PROTEIN CCME HOMOLOG, MITOCHONDRIAL"/>
    <property type="match status" value="1"/>
</dbReference>
<comment type="function">
    <text evidence="10">Heme chaperone required for the biogenesis of c-type cytochromes. Transiently binds heme delivered by CcmC and transfers the heme to apo-cytochromes in a process facilitated by CcmF and CcmH.</text>
</comment>
<comment type="subcellular location">
    <subcellularLocation>
        <location evidence="10">Cell membrane</location>
        <topology evidence="10">Single-pass type II membrane protein</topology>
    </subcellularLocation>
    <subcellularLocation>
        <location evidence="1">Membrane</location>
    </subcellularLocation>
</comment>
<feature type="topological domain" description="Cytoplasmic" evidence="10">
    <location>
        <begin position="1"/>
        <end position="7"/>
    </location>
</feature>
<comment type="similarity">
    <text evidence="10">Belongs to the CcmE/CycJ family.</text>
</comment>
<name>A0ABV8SJV3_9GAMM</name>
<protein>
    <recommendedName>
        <fullName evidence="10">Cytochrome c-type biogenesis protein CcmE</fullName>
    </recommendedName>
    <alternativeName>
        <fullName evidence="10">Cytochrome c maturation protein E</fullName>
    </alternativeName>
    <alternativeName>
        <fullName evidence="10">Heme chaperone CcmE</fullName>
    </alternativeName>
</protein>
<dbReference type="RefSeq" id="WP_380594007.1">
    <property type="nucleotide sequence ID" value="NZ_JBHSDU010000001.1"/>
</dbReference>
<evidence type="ECO:0000313" key="12">
    <source>
        <dbReference type="Proteomes" id="UP001595904"/>
    </source>
</evidence>
<evidence type="ECO:0000256" key="8">
    <source>
        <dbReference type="ARBA" id="ARBA00023004"/>
    </source>
</evidence>
<dbReference type="NCBIfam" id="NF009727">
    <property type="entry name" value="PRK13254.1-1"/>
    <property type="match status" value="1"/>
</dbReference>
<dbReference type="InterPro" id="IPR036127">
    <property type="entry name" value="CcmE-like_sf"/>
</dbReference>
<keyword evidence="3 10" id="KW-0812">Transmembrane</keyword>